<keyword evidence="4" id="KW-0256">Endoplasmic reticulum</keyword>
<dbReference type="Pfam" id="PF01694">
    <property type="entry name" value="Rhomboid"/>
    <property type="match status" value="1"/>
</dbReference>
<keyword evidence="3 8" id="KW-0812">Transmembrane</keyword>
<dbReference type="FunFam" id="1.20.1540.10:FF:000025">
    <property type="entry name" value="Putative rhomboid family"/>
    <property type="match status" value="1"/>
</dbReference>
<dbReference type="GO" id="GO:0042058">
    <property type="term" value="P:regulation of epidermal growth factor receptor signaling pathway"/>
    <property type="evidence" value="ECO:0007669"/>
    <property type="project" value="TreeGrafter"/>
</dbReference>
<comment type="subcellular location">
    <subcellularLocation>
        <location evidence="1">Endoplasmic reticulum membrane</location>
        <topology evidence="1">Multi-pass membrane protein</topology>
    </subcellularLocation>
</comment>
<evidence type="ECO:0000259" key="9">
    <source>
        <dbReference type="Pfam" id="PF01694"/>
    </source>
</evidence>
<evidence type="ECO:0000256" key="8">
    <source>
        <dbReference type="SAM" id="Phobius"/>
    </source>
</evidence>
<dbReference type="PANTHER" id="PTHR45965:SF3">
    <property type="entry name" value="INACTIVE RHOMBOID PROTEIN 1"/>
    <property type="match status" value="1"/>
</dbReference>
<feature type="transmembrane region" description="Helical" evidence="8">
    <location>
        <begin position="578"/>
        <end position="597"/>
    </location>
</feature>
<dbReference type="InterPro" id="IPR051512">
    <property type="entry name" value="Inactive_Rhomboid"/>
</dbReference>
<feature type="transmembrane region" description="Helical" evidence="8">
    <location>
        <begin position="629"/>
        <end position="651"/>
    </location>
</feature>
<evidence type="ECO:0000256" key="2">
    <source>
        <dbReference type="ARBA" id="ARBA00009045"/>
    </source>
</evidence>
<dbReference type="SUPFAM" id="SSF144091">
    <property type="entry name" value="Rhomboid-like"/>
    <property type="match status" value="1"/>
</dbReference>
<dbReference type="GO" id="GO:0004252">
    <property type="term" value="F:serine-type endopeptidase activity"/>
    <property type="evidence" value="ECO:0007669"/>
    <property type="project" value="InterPro"/>
</dbReference>
<dbReference type="PANTHER" id="PTHR45965">
    <property type="entry name" value="INACTIVE RHOMBOID PROTEIN"/>
    <property type="match status" value="1"/>
</dbReference>
<protein>
    <submittedName>
        <fullName evidence="10">Rhomboid family domain-containing protein</fullName>
    </submittedName>
</protein>
<evidence type="ECO:0000313" key="10">
    <source>
        <dbReference type="EMBL" id="KAI1723974.1"/>
    </source>
</evidence>
<keyword evidence="11" id="KW-1185">Reference proteome</keyword>
<feature type="region of interest" description="Disordered" evidence="7">
    <location>
        <begin position="1"/>
        <end position="25"/>
    </location>
</feature>
<evidence type="ECO:0000256" key="5">
    <source>
        <dbReference type="ARBA" id="ARBA00022989"/>
    </source>
</evidence>
<evidence type="ECO:0000256" key="3">
    <source>
        <dbReference type="ARBA" id="ARBA00022692"/>
    </source>
</evidence>
<gene>
    <name evidence="10" type="ORF">DdX_04160</name>
</gene>
<evidence type="ECO:0000256" key="4">
    <source>
        <dbReference type="ARBA" id="ARBA00022824"/>
    </source>
</evidence>
<dbReference type="InterPro" id="IPR022764">
    <property type="entry name" value="Peptidase_S54_rhomboid_dom"/>
</dbReference>
<keyword evidence="6 8" id="KW-0472">Membrane</keyword>
<dbReference type="GO" id="GO:0050708">
    <property type="term" value="P:regulation of protein secretion"/>
    <property type="evidence" value="ECO:0007669"/>
    <property type="project" value="TreeGrafter"/>
</dbReference>
<accession>A0AAD4NGJ8</accession>
<dbReference type="GO" id="GO:0005789">
    <property type="term" value="C:endoplasmic reticulum membrane"/>
    <property type="evidence" value="ECO:0007669"/>
    <property type="project" value="UniProtKB-SubCell"/>
</dbReference>
<evidence type="ECO:0000256" key="7">
    <source>
        <dbReference type="SAM" id="MobiDB-lite"/>
    </source>
</evidence>
<dbReference type="EMBL" id="JAKKPZ010000003">
    <property type="protein sequence ID" value="KAI1723974.1"/>
    <property type="molecule type" value="Genomic_DNA"/>
</dbReference>
<comment type="caution">
    <text evidence="10">The sequence shown here is derived from an EMBL/GenBank/DDBJ whole genome shotgun (WGS) entry which is preliminary data.</text>
</comment>
<name>A0AAD4NGJ8_9BILA</name>
<organism evidence="10 11">
    <name type="scientific">Ditylenchus destructor</name>
    <dbReference type="NCBI Taxonomy" id="166010"/>
    <lineage>
        <taxon>Eukaryota</taxon>
        <taxon>Metazoa</taxon>
        <taxon>Ecdysozoa</taxon>
        <taxon>Nematoda</taxon>
        <taxon>Chromadorea</taxon>
        <taxon>Rhabditida</taxon>
        <taxon>Tylenchina</taxon>
        <taxon>Tylenchomorpha</taxon>
        <taxon>Sphaerularioidea</taxon>
        <taxon>Anguinidae</taxon>
        <taxon>Anguininae</taxon>
        <taxon>Ditylenchus</taxon>
    </lineage>
</organism>
<evidence type="ECO:0000313" key="11">
    <source>
        <dbReference type="Proteomes" id="UP001201812"/>
    </source>
</evidence>
<evidence type="ECO:0000256" key="1">
    <source>
        <dbReference type="ARBA" id="ARBA00004477"/>
    </source>
</evidence>
<feature type="domain" description="Peptidase S54 rhomboid" evidence="9">
    <location>
        <begin position="481"/>
        <end position="617"/>
    </location>
</feature>
<dbReference type="Proteomes" id="UP001201812">
    <property type="component" value="Unassembled WGS sequence"/>
</dbReference>
<proteinExistence type="inferred from homology"/>
<feature type="transmembrane region" description="Helical" evidence="8">
    <location>
        <begin position="244"/>
        <end position="266"/>
    </location>
</feature>
<dbReference type="Gene3D" id="1.20.1540.10">
    <property type="entry name" value="Rhomboid-like"/>
    <property type="match status" value="1"/>
</dbReference>
<dbReference type="AlphaFoldDB" id="A0AAD4NGJ8"/>
<evidence type="ECO:0000256" key="6">
    <source>
        <dbReference type="ARBA" id="ARBA00023136"/>
    </source>
</evidence>
<sequence length="687" mass="77968">MSNHNTDISRLVFEEGQSRNKTNNTQSLPTISAIVSELSNETAKFFGILSLRTAAEQTNTHRTDMTEEIKWQVRRFRHLSQQFEIKEDAVDEVLSEMLQTNSGSYDSQQVCQINTTNSCDTSKLLFKRTSVFRALAAGSGSIPIVDHSSAYAMRTHNFYDLKPAPLYAYDCGTCIPMNRLPNNINAVCNVEGNENKLWENNNDSVSGFSPTSAIRNSWHRMNDVIAKVLNYGLRKGDSTDYRPFFTYWITTVHIIIMVLMLFLYGIGTDFSNSFGVIERSGNVMTSSLSLRKIAVWEPNNVWIGPRFADLVLAGAKFTPCMRHDRNIYEQIMKERQEESESTGCCVGLGGCFQKQFATLMKFSNDSRNNKLYRVVCGQDPRYCNNPRSETPFEWNYTNISKWPICEESTPRPLIPAKLQHMHCEITGHPCCIQMHGQCRITTKEYCDFVRGTYHAEATLCSQVSCLNDVCGLTPFTNDKPDQIYRFVTPLFLHAGIIRCIVSVVFQLALMRQFEIMIGWLRISIIYIGSGIGGYLASSIFVPYMPEVGPAGSHGGILAALIVNVLYNWRFLRNPKLVLIYHLGIATGFFLTGFLPYVDNWAQLFGFVFGCLLSAALIPYINFHNRRWRIATIFCSMLLATLLMLLLFSAFYSNSLVEYHTILSLFNCPFADKVCDHQSLILKSWLPI</sequence>
<comment type="similarity">
    <text evidence="2">Belongs to the peptidase S54 family.</text>
</comment>
<feature type="transmembrane region" description="Helical" evidence="8">
    <location>
        <begin position="550"/>
        <end position="566"/>
    </location>
</feature>
<keyword evidence="5 8" id="KW-1133">Transmembrane helix</keyword>
<feature type="transmembrane region" description="Helical" evidence="8">
    <location>
        <begin position="522"/>
        <end position="544"/>
    </location>
</feature>
<reference evidence="10" key="1">
    <citation type="submission" date="2022-01" db="EMBL/GenBank/DDBJ databases">
        <title>Genome Sequence Resource for Two Populations of Ditylenchus destructor, the Migratory Endoparasitic Phytonematode.</title>
        <authorList>
            <person name="Zhang H."/>
            <person name="Lin R."/>
            <person name="Xie B."/>
        </authorList>
    </citation>
    <scope>NUCLEOTIDE SEQUENCE</scope>
    <source>
        <strain evidence="10">BazhouSP</strain>
    </source>
</reference>
<feature type="transmembrane region" description="Helical" evidence="8">
    <location>
        <begin position="603"/>
        <end position="622"/>
    </location>
</feature>
<dbReference type="InterPro" id="IPR035952">
    <property type="entry name" value="Rhomboid-like_sf"/>
</dbReference>
<feature type="transmembrane region" description="Helical" evidence="8">
    <location>
        <begin position="490"/>
        <end position="510"/>
    </location>
</feature>